<evidence type="ECO:0000313" key="2">
    <source>
        <dbReference type="Proteomes" id="UP000322667"/>
    </source>
</evidence>
<name>A0A5D2RDJ0_GOSTO</name>
<dbReference type="PANTHER" id="PTHR34892">
    <property type="entry name" value="VACUOLAR ATP SYNTHASE CATALYTIC SUBUNIT-RELATED / V-ATPASE-RELATED / VACUOLAR PROTON PUMP-LIKE PROTEIN"/>
    <property type="match status" value="1"/>
</dbReference>
<dbReference type="Proteomes" id="UP000322667">
    <property type="component" value="Chromosome A02"/>
</dbReference>
<dbReference type="GO" id="GO:0005773">
    <property type="term" value="C:vacuole"/>
    <property type="evidence" value="ECO:0007669"/>
    <property type="project" value="TreeGrafter"/>
</dbReference>
<reference evidence="1 2" key="1">
    <citation type="submission" date="2019-07" db="EMBL/GenBank/DDBJ databases">
        <title>WGS assembly of Gossypium tomentosum.</title>
        <authorList>
            <person name="Chen Z.J."/>
            <person name="Sreedasyam A."/>
            <person name="Ando A."/>
            <person name="Song Q."/>
            <person name="De L."/>
            <person name="Hulse-Kemp A."/>
            <person name="Ding M."/>
            <person name="Ye W."/>
            <person name="Kirkbride R."/>
            <person name="Jenkins J."/>
            <person name="Plott C."/>
            <person name="Lovell J."/>
            <person name="Lin Y.-M."/>
            <person name="Vaughn R."/>
            <person name="Liu B."/>
            <person name="Li W."/>
            <person name="Simpson S."/>
            <person name="Scheffler B."/>
            <person name="Saski C."/>
            <person name="Grover C."/>
            <person name="Hu G."/>
            <person name="Conover J."/>
            <person name="Carlson J."/>
            <person name="Shu S."/>
            <person name="Boston L."/>
            <person name="Williams M."/>
            <person name="Peterson D."/>
            <person name="Mcgee K."/>
            <person name="Jones D."/>
            <person name="Wendel J."/>
            <person name="Stelly D."/>
            <person name="Grimwood J."/>
            <person name="Schmutz J."/>
        </authorList>
    </citation>
    <scope>NUCLEOTIDE SEQUENCE [LARGE SCALE GENOMIC DNA]</scope>
    <source>
        <strain evidence="1">7179.01</strain>
    </source>
</reference>
<dbReference type="AlphaFoldDB" id="A0A5D2RDJ0"/>
<accession>A0A5D2RDJ0</accession>
<dbReference type="EMBL" id="CM017611">
    <property type="protein sequence ID" value="TYI38911.1"/>
    <property type="molecule type" value="Genomic_DNA"/>
</dbReference>
<keyword evidence="2" id="KW-1185">Reference proteome</keyword>
<protein>
    <submittedName>
        <fullName evidence="1">Uncharacterized protein</fullName>
    </submittedName>
</protein>
<organism evidence="1 2">
    <name type="scientific">Gossypium tomentosum</name>
    <name type="common">Hawaiian cotton</name>
    <name type="synonym">Gossypium sandvicense</name>
    <dbReference type="NCBI Taxonomy" id="34277"/>
    <lineage>
        <taxon>Eukaryota</taxon>
        <taxon>Viridiplantae</taxon>
        <taxon>Streptophyta</taxon>
        <taxon>Embryophyta</taxon>
        <taxon>Tracheophyta</taxon>
        <taxon>Spermatophyta</taxon>
        <taxon>Magnoliopsida</taxon>
        <taxon>eudicotyledons</taxon>
        <taxon>Gunneridae</taxon>
        <taxon>Pentapetalae</taxon>
        <taxon>rosids</taxon>
        <taxon>malvids</taxon>
        <taxon>Malvales</taxon>
        <taxon>Malvaceae</taxon>
        <taxon>Malvoideae</taxon>
        <taxon>Gossypium</taxon>
    </lineage>
</organism>
<evidence type="ECO:0000313" key="1">
    <source>
        <dbReference type="EMBL" id="TYI38911.1"/>
    </source>
</evidence>
<dbReference type="PANTHER" id="PTHR34892:SF2">
    <property type="entry name" value="VACUOLAR ATP SYNTHASE CATALYTIC SUBUNIT-RELATED _ V-ATPASE-RELATED _ VACUOLAR PROTON PUMP-LIKE PROTEIN"/>
    <property type="match status" value="1"/>
</dbReference>
<proteinExistence type="predicted"/>
<gene>
    <name evidence="1" type="ORF">ES332_A02G062300v1</name>
</gene>
<sequence length="51" mass="5757">MYSPIEKINLISCDPMDHVLDIKLTRTGTTLDLSQKAEKGGMLSFIKHRPI</sequence>